<proteinExistence type="predicted"/>
<feature type="compositionally biased region" description="Polar residues" evidence="1">
    <location>
        <begin position="1"/>
        <end position="16"/>
    </location>
</feature>
<evidence type="ECO:0000256" key="2">
    <source>
        <dbReference type="SAM" id="Phobius"/>
    </source>
</evidence>
<feature type="region of interest" description="Disordered" evidence="1">
    <location>
        <begin position="1"/>
        <end position="45"/>
    </location>
</feature>
<evidence type="ECO:0000256" key="1">
    <source>
        <dbReference type="SAM" id="MobiDB-lite"/>
    </source>
</evidence>
<comment type="caution">
    <text evidence="4">The sequence shown here is derived from an EMBL/GenBank/DDBJ whole genome shotgun (WGS) entry which is preliminary data.</text>
</comment>
<feature type="domain" description="BTB" evidence="3">
    <location>
        <begin position="322"/>
        <end position="388"/>
    </location>
</feature>
<evidence type="ECO:0000259" key="3">
    <source>
        <dbReference type="PROSITE" id="PS50097"/>
    </source>
</evidence>
<dbReference type="CDD" id="cd18186">
    <property type="entry name" value="BTB_POZ_ZBTB_KLHL-like"/>
    <property type="match status" value="2"/>
</dbReference>
<organism evidence="4 5">
    <name type="scientific">Mycena venus</name>
    <dbReference type="NCBI Taxonomy" id="2733690"/>
    <lineage>
        <taxon>Eukaryota</taxon>
        <taxon>Fungi</taxon>
        <taxon>Dikarya</taxon>
        <taxon>Basidiomycota</taxon>
        <taxon>Agaricomycotina</taxon>
        <taxon>Agaricomycetes</taxon>
        <taxon>Agaricomycetidae</taxon>
        <taxon>Agaricales</taxon>
        <taxon>Marasmiineae</taxon>
        <taxon>Mycenaceae</taxon>
        <taxon>Mycena</taxon>
    </lineage>
</organism>
<sequence length="708" mass="80202">MSTSTSRVRPRSNSADVDQGPPLQRPKLDGGSDAQRQASNGATRDEKYYRSDGDCIIRVENILFKIHRYLLLADSNSSVFHNMFSLPSGTLPSEGQHDDDPIVLSGDTVAQFRDFMAFSYAHPSQLQISRMSVEDLKRLVNLIQFAHKYLLQHSLLWALESMEHVLEHSAAAIPENEYPLILHATTLCAPLHARICDHICESLKGQWIIHIKANVFPIAPALDVAETFHLRPFLTALYVIVLDRLATCSDPTRVSVDGPLSVPASSPNIESRMESVKAAELTPRSHMAVLDREELSGDHGVAPGQRIRTPVVKDEQYYRSDGDCIIQVENVLFKIHRYHLSGDSPILENMFSLPSGNLPSEGQDDDNPIVLSGDTLAQFRAFLYFSYSVFGKEQVPHMSFNDLERLVDVIQFAHKYLMEHSLLFALESMEHILVHSNWVTVLESQYVMVLEATALCSPLHAALCERIRDQLRRGWIEQIKADTRFLRLTPALEIAETFGFKPLLAEIYWMVLRRLSGTEEQAVKEWLSTIDPIHRLRIFSGHWFLLRSLTKFINDPPTSGHYATCLADYWCRQHFAIVWRSQGEKHVLAPGNPKDVFQRLDAFKEAVIRGLEWNTARCPAEARIDAAIAALQNSHCFFAIPEDDPIVPKSPTLRALRISESSSRPGRKSAREPQSSKGSFRWAFLLVLLLAFSLRFWIFKDATQWLST</sequence>
<dbReference type="AlphaFoldDB" id="A0A8H6YXC6"/>
<name>A0A8H6YXC6_9AGAR</name>
<evidence type="ECO:0000313" key="5">
    <source>
        <dbReference type="Proteomes" id="UP000620124"/>
    </source>
</evidence>
<reference evidence="4" key="1">
    <citation type="submission" date="2020-05" db="EMBL/GenBank/DDBJ databases">
        <title>Mycena genomes resolve the evolution of fungal bioluminescence.</title>
        <authorList>
            <person name="Tsai I.J."/>
        </authorList>
    </citation>
    <scope>NUCLEOTIDE SEQUENCE</scope>
    <source>
        <strain evidence="4">CCC161011</strain>
    </source>
</reference>
<keyword evidence="2" id="KW-0472">Membrane</keyword>
<keyword evidence="2" id="KW-0812">Transmembrane</keyword>
<keyword evidence="2" id="KW-1133">Transmembrane helix</keyword>
<evidence type="ECO:0000313" key="4">
    <source>
        <dbReference type="EMBL" id="KAF7368820.1"/>
    </source>
</evidence>
<keyword evidence="5" id="KW-1185">Reference proteome</keyword>
<dbReference type="SMART" id="SM00225">
    <property type="entry name" value="BTB"/>
    <property type="match status" value="2"/>
</dbReference>
<accession>A0A8H6YXC6</accession>
<dbReference type="Pfam" id="PF00651">
    <property type="entry name" value="BTB"/>
    <property type="match status" value="2"/>
</dbReference>
<dbReference type="SUPFAM" id="SSF54695">
    <property type="entry name" value="POZ domain"/>
    <property type="match status" value="2"/>
</dbReference>
<dbReference type="OrthoDB" id="3157337at2759"/>
<dbReference type="EMBL" id="JACAZI010000002">
    <property type="protein sequence ID" value="KAF7368820.1"/>
    <property type="molecule type" value="Genomic_DNA"/>
</dbReference>
<dbReference type="PROSITE" id="PS50097">
    <property type="entry name" value="BTB"/>
    <property type="match status" value="1"/>
</dbReference>
<gene>
    <name evidence="4" type="ORF">MVEN_00207200</name>
</gene>
<feature type="transmembrane region" description="Helical" evidence="2">
    <location>
        <begin position="680"/>
        <end position="698"/>
    </location>
</feature>
<protein>
    <submittedName>
        <fullName evidence="4">BTB domain-containing protein</fullName>
    </submittedName>
</protein>
<dbReference type="Gene3D" id="3.30.710.10">
    <property type="entry name" value="Potassium Channel Kv1.1, Chain A"/>
    <property type="match status" value="2"/>
</dbReference>
<dbReference type="InterPro" id="IPR011333">
    <property type="entry name" value="SKP1/BTB/POZ_sf"/>
</dbReference>
<dbReference type="Proteomes" id="UP000620124">
    <property type="component" value="Unassembled WGS sequence"/>
</dbReference>
<dbReference type="InterPro" id="IPR000210">
    <property type="entry name" value="BTB/POZ_dom"/>
</dbReference>